<reference evidence="2" key="2">
    <citation type="submission" date="2011-02" db="EMBL/GenBank/DDBJ databases">
        <authorList>
            <person name="MacLean D."/>
        </authorList>
    </citation>
    <scope>NUCLEOTIDE SEQUENCE</scope>
</reference>
<accession>F0VZG7</accession>
<evidence type="ECO:0000256" key="1">
    <source>
        <dbReference type="SAM" id="Coils"/>
    </source>
</evidence>
<dbReference type="AlphaFoldDB" id="F0VZG7"/>
<protein>
    <submittedName>
        <fullName evidence="2">Uncharacterized protein AlNc14C2G305</fullName>
    </submittedName>
</protein>
<name>F0VZG7_9STRA</name>
<dbReference type="EMBL" id="FR824047">
    <property type="protein sequence ID" value="CCA14197.1"/>
    <property type="molecule type" value="Genomic_DNA"/>
</dbReference>
<organism evidence="2">
    <name type="scientific">Albugo laibachii Nc14</name>
    <dbReference type="NCBI Taxonomy" id="890382"/>
    <lineage>
        <taxon>Eukaryota</taxon>
        <taxon>Sar</taxon>
        <taxon>Stramenopiles</taxon>
        <taxon>Oomycota</taxon>
        <taxon>Peronosporomycetes</taxon>
        <taxon>Albuginales</taxon>
        <taxon>Albuginaceae</taxon>
        <taxon>Albugo</taxon>
    </lineage>
</organism>
<sequence>MQVQRQEGPISAASEATNARIQRAERILDEIANEYAAKRAAGLVPTIPVPARTLLWQEITHKAHFRNGVRGKCVFGRDTNALCACTEFVKLKNQCDVDEETQACGECGHGGPWHRIMGSQNLARGVSVASNSERSMEFAVFSFVTSSEDSTCQLDIENQDEMLHAYTEEQIDSERHRTKSILPTEEQEVKEPQAIWQQRTAMRSSPAASMSKENKWPNTKLDRLLQAIQDLRASGFSEFDIEEQLRREFE</sequence>
<evidence type="ECO:0000313" key="2">
    <source>
        <dbReference type="EMBL" id="CCA14197.1"/>
    </source>
</evidence>
<gene>
    <name evidence="2" type="primary">AlNc14C2G305</name>
    <name evidence="2" type="ORF">ALNC14_003400</name>
</gene>
<proteinExistence type="predicted"/>
<feature type="coiled-coil region" evidence="1">
    <location>
        <begin position="14"/>
        <end position="41"/>
    </location>
</feature>
<reference evidence="2" key="1">
    <citation type="journal article" date="2011" name="PLoS Biol.">
        <title>Gene gain and loss during evolution of obligate parasitism in the white rust pathogen of Arabidopsis thaliana.</title>
        <authorList>
            <person name="Kemen E."/>
            <person name="Gardiner A."/>
            <person name="Schultz-Larsen T."/>
            <person name="Kemen A.C."/>
            <person name="Balmuth A.L."/>
            <person name="Robert-Seilaniantz A."/>
            <person name="Bailey K."/>
            <person name="Holub E."/>
            <person name="Studholme D.J."/>
            <person name="Maclean D."/>
            <person name="Jones J.D."/>
        </authorList>
    </citation>
    <scope>NUCLEOTIDE SEQUENCE</scope>
</reference>
<dbReference type="HOGENOM" id="CLU_1112981_0_0_1"/>
<keyword evidence="1" id="KW-0175">Coiled coil</keyword>